<accession>A0ACC1QU08</accession>
<protein>
    <submittedName>
        <fullName evidence="1">Uncharacterized protein</fullName>
    </submittedName>
</protein>
<evidence type="ECO:0000313" key="1">
    <source>
        <dbReference type="EMBL" id="KAJ3492053.1"/>
    </source>
</evidence>
<name>A0ACC1QU08_9HYPO</name>
<evidence type="ECO:0000313" key="2">
    <source>
        <dbReference type="Proteomes" id="UP001148737"/>
    </source>
</evidence>
<organism evidence="1 2">
    <name type="scientific">Lecanicillium saksenae</name>
    <dbReference type="NCBI Taxonomy" id="468837"/>
    <lineage>
        <taxon>Eukaryota</taxon>
        <taxon>Fungi</taxon>
        <taxon>Dikarya</taxon>
        <taxon>Ascomycota</taxon>
        <taxon>Pezizomycotina</taxon>
        <taxon>Sordariomycetes</taxon>
        <taxon>Hypocreomycetidae</taxon>
        <taxon>Hypocreales</taxon>
        <taxon>Cordycipitaceae</taxon>
        <taxon>Lecanicillium</taxon>
    </lineage>
</organism>
<dbReference type="Proteomes" id="UP001148737">
    <property type="component" value="Unassembled WGS sequence"/>
</dbReference>
<reference evidence="1" key="1">
    <citation type="submission" date="2022-07" db="EMBL/GenBank/DDBJ databases">
        <title>Genome Sequence of Lecanicillium saksenae.</title>
        <authorList>
            <person name="Buettner E."/>
        </authorList>
    </citation>
    <scope>NUCLEOTIDE SEQUENCE</scope>
    <source>
        <strain evidence="1">VT-O1</strain>
    </source>
</reference>
<comment type="caution">
    <text evidence="1">The sequence shown here is derived from an EMBL/GenBank/DDBJ whole genome shotgun (WGS) entry which is preliminary data.</text>
</comment>
<sequence>MASISFPGFGKSLDWMPAPGERFPTLLADDWRASTLTIRELFMLWFTEQITNKPNWQAKVYDDAIIEKWRAEVDHVNWFKAIGFQHESPCSDAMWEYMVQELRNKARLYNQTGMIPTYDTSAAVIKSDVAISAELRTELKIAIASLEQIPENEKDWHPGSDGKVLDLVHPSLWPLVYGRTHIRPDTPVNLENCLHRINSGQLIPEPDINDKQDEQNPYQEHHSENRYTWSRRFQWLPCDVELNGPTPKIVSYINNLHPIEHHDLYGVIEKIIEKVLPLWDLVYRWPVDFHRLRIPCLRVGRRCTVPEICTKKRHHGCHMSSRPLQNGDEKRPEWQDYCRLGRNHPVVMQDTAWFQTTHPFEQPEPDHYETTDEVTVDHLRFFNFFPMSDNGSPPGLGWPADRIQVIVKLASIHLTPEKPSYGGGSWHVEGQLNEHICATAIYYYDAENITPSHLAFRTRANRESLIHGLSYEQDDYESIMATLGIRAKDDTLQDLGRLLTRQGRLVAFPNVYQHRVTPFELKDRSKPGHRKILALFLVDPKIPIISTASVPPQQAHWQPAAEEGAVTDWPISLQEAKEIRLELMSERTAMERGTIMLSLLVVMEAVEYDSILRHAPQPSFGGVAMLASAGIKVYPSSSINSFPNAALQDKASSLLVHQPLRMPYPFVLPTTSAFAFSNAFSCQSHPSLPLTGSTYRGVVRDTLKKHKRLGPSAQNSNLAVAVSNIEAYLPYLLAIEAGLSRQPVGATEQLISITPKNALLIEWRPTLSGEVVPGRERTRIKILSLEHEVFFTLSTLAFAHVATARACLQPLYSTTGEVLGAQQRTTAITTATKYLLEVASIYDYLDRRGETSATIPQAAPPCVDVSPSTARAMSSLALAEATLLAILKDDPYPATVAQDRNVNDTEWMYKAPDIPKVASPSLRTPCPGRVGARSQGRRVVPELSRRPCRAKACRFFGIDAELGGETADGIGWVRAGFQELGVDISEKNKKGGGGLGFSRFKKEFKERREDRRVDGDGSAWGADAGKLEETRILELLDAKWSKINDTMNTKAVPPPATLLPKMPSGRDIHSIKPYSPPALGQDILDAMRVPPEREDNLDEGLSSDGEEAGPTNPPGAYPGAEYSGGRATGSSYY</sequence>
<proteinExistence type="predicted"/>
<gene>
    <name evidence="1" type="ORF">NLG97_g5484</name>
</gene>
<dbReference type="EMBL" id="JANAKD010000621">
    <property type="protein sequence ID" value="KAJ3492053.1"/>
    <property type="molecule type" value="Genomic_DNA"/>
</dbReference>
<keyword evidence="2" id="KW-1185">Reference proteome</keyword>